<dbReference type="GO" id="GO:0003700">
    <property type="term" value="F:DNA-binding transcription factor activity"/>
    <property type="evidence" value="ECO:0007669"/>
    <property type="project" value="InterPro"/>
</dbReference>
<name>D9SDD7_GALCS</name>
<dbReference type="PANTHER" id="PTHR44846:SF16">
    <property type="entry name" value="TRANSCRIPTIONAL REGULATOR PHNF-RELATED"/>
    <property type="match status" value="1"/>
</dbReference>
<dbReference type="SUPFAM" id="SSF64288">
    <property type="entry name" value="Chorismate lyase-like"/>
    <property type="match status" value="1"/>
</dbReference>
<reference evidence="5 6" key="1">
    <citation type="submission" date="2010-08" db="EMBL/GenBank/DDBJ databases">
        <title>Complete sequence of Gallionella capsiferriformans ES-2.</title>
        <authorList>
            <consortium name="US DOE Joint Genome Institute"/>
            <person name="Lucas S."/>
            <person name="Copeland A."/>
            <person name="Lapidus A."/>
            <person name="Cheng J.-F."/>
            <person name="Bruce D."/>
            <person name="Goodwin L."/>
            <person name="Pitluck S."/>
            <person name="Chertkov O."/>
            <person name="Davenport K.W."/>
            <person name="Detter J.C."/>
            <person name="Han C."/>
            <person name="Tapia R."/>
            <person name="Land M."/>
            <person name="Hauser L."/>
            <person name="Chang Y.-J."/>
            <person name="Jeffries C."/>
            <person name="Kyrpides N."/>
            <person name="Ivanova N."/>
            <person name="Mikhailova N."/>
            <person name="Shelobolina E.S."/>
            <person name="Picardal F."/>
            <person name="Roden E."/>
            <person name="Emerson D."/>
            <person name="Woyke T."/>
        </authorList>
    </citation>
    <scope>NUCLEOTIDE SEQUENCE [LARGE SCALE GENOMIC DNA]</scope>
    <source>
        <strain evidence="5 6">ES-2</strain>
    </source>
</reference>
<dbReference type="STRING" id="395494.Galf_2740"/>
<keyword evidence="3" id="KW-0804">Transcription</keyword>
<dbReference type="HOGENOM" id="CLU_063236_2_2_4"/>
<dbReference type="GO" id="GO:0016829">
    <property type="term" value="F:lyase activity"/>
    <property type="evidence" value="ECO:0007669"/>
    <property type="project" value="UniProtKB-KW"/>
</dbReference>
<dbReference type="PRINTS" id="PR00035">
    <property type="entry name" value="HTHGNTR"/>
</dbReference>
<keyword evidence="1" id="KW-0805">Transcription regulation</keyword>
<keyword evidence="5" id="KW-0456">Lyase</keyword>
<dbReference type="GO" id="GO:0003677">
    <property type="term" value="F:DNA binding"/>
    <property type="evidence" value="ECO:0007669"/>
    <property type="project" value="UniProtKB-KW"/>
</dbReference>
<dbReference type="SUPFAM" id="SSF46785">
    <property type="entry name" value="Winged helix' DNA-binding domain"/>
    <property type="match status" value="1"/>
</dbReference>
<dbReference type="NCBIfam" id="TIGR02325">
    <property type="entry name" value="C_P_lyase_phnF"/>
    <property type="match status" value="1"/>
</dbReference>
<evidence type="ECO:0000256" key="1">
    <source>
        <dbReference type="ARBA" id="ARBA00023015"/>
    </source>
</evidence>
<dbReference type="SMART" id="SM00345">
    <property type="entry name" value="HTH_GNTR"/>
    <property type="match status" value="1"/>
</dbReference>
<dbReference type="eggNOG" id="COG2188">
    <property type="taxonomic scope" value="Bacteria"/>
</dbReference>
<evidence type="ECO:0000259" key="4">
    <source>
        <dbReference type="PROSITE" id="PS50949"/>
    </source>
</evidence>
<dbReference type="InterPro" id="IPR011663">
    <property type="entry name" value="UTRA"/>
</dbReference>
<proteinExistence type="predicted"/>
<keyword evidence="2" id="KW-0238">DNA-binding</keyword>
<keyword evidence="6" id="KW-1185">Reference proteome</keyword>
<dbReference type="InterPro" id="IPR012702">
    <property type="entry name" value="CP_lyase_PhnF"/>
</dbReference>
<dbReference type="EMBL" id="CP002159">
    <property type="protein sequence ID" value="ADL56735.1"/>
    <property type="molecule type" value="Genomic_DNA"/>
</dbReference>
<evidence type="ECO:0000313" key="5">
    <source>
        <dbReference type="EMBL" id="ADL56735.1"/>
    </source>
</evidence>
<dbReference type="SMART" id="SM00866">
    <property type="entry name" value="UTRA"/>
    <property type="match status" value="1"/>
</dbReference>
<accession>D9SDD7</accession>
<dbReference type="AlphaFoldDB" id="D9SDD7"/>
<feature type="domain" description="HTH gntR-type" evidence="4">
    <location>
        <begin position="24"/>
        <end position="91"/>
    </location>
</feature>
<dbReference type="InterPro" id="IPR036388">
    <property type="entry name" value="WH-like_DNA-bd_sf"/>
</dbReference>
<protein>
    <submittedName>
        <fullName evidence="5">Phophonate C-P lyase system transcriptional regulator PhnF, GntR family</fullName>
    </submittedName>
</protein>
<dbReference type="PANTHER" id="PTHR44846">
    <property type="entry name" value="MANNOSYL-D-GLYCERATE TRANSPORT/METABOLISM SYSTEM REPRESSOR MNGR-RELATED"/>
    <property type="match status" value="1"/>
</dbReference>
<dbReference type="InterPro" id="IPR000524">
    <property type="entry name" value="Tscrpt_reg_HTH_GntR"/>
</dbReference>
<dbReference type="CDD" id="cd07377">
    <property type="entry name" value="WHTH_GntR"/>
    <property type="match status" value="1"/>
</dbReference>
<sequence>MMCVITYLDIYLMSLYAIDRDTGITLYAQIAEVLERDYVRQGAAGDRLPAEGELAARFAVNRHTLRRAVDELISQGLLERRHGVGIFITDQLLDYRVGANTRFTQTLADIGISTDTRVIRKMITPAPAGVARNLALLADEPVLWLETLRLADGLPFCVISHFLPVKPFSELLDDYAGGSLHDFLEKNHGALHRTESLVTAVLPQGDDAKLLGITQNRPVLRVKSLNVLDRDNSPVEYAITRFRADRIQLRITP</sequence>
<dbReference type="Proteomes" id="UP000001235">
    <property type="component" value="Chromosome"/>
</dbReference>
<dbReference type="InterPro" id="IPR050679">
    <property type="entry name" value="Bact_HTH_transcr_reg"/>
</dbReference>
<gene>
    <name evidence="5" type="ordered locus">Galf_2740</name>
</gene>
<dbReference type="Pfam" id="PF00392">
    <property type="entry name" value="GntR"/>
    <property type="match status" value="1"/>
</dbReference>
<dbReference type="Gene3D" id="1.10.10.10">
    <property type="entry name" value="Winged helix-like DNA-binding domain superfamily/Winged helix DNA-binding domain"/>
    <property type="match status" value="1"/>
</dbReference>
<evidence type="ECO:0000256" key="2">
    <source>
        <dbReference type="ARBA" id="ARBA00023125"/>
    </source>
</evidence>
<organism evidence="5 6">
    <name type="scientific">Gallionella capsiferriformans (strain ES-2)</name>
    <name type="common">Gallionella ferruginea capsiferriformans (strain ES-2)</name>
    <dbReference type="NCBI Taxonomy" id="395494"/>
    <lineage>
        <taxon>Bacteria</taxon>
        <taxon>Pseudomonadati</taxon>
        <taxon>Pseudomonadota</taxon>
        <taxon>Betaproteobacteria</taxon>
        <taxon>Nitrosomonadales</taxon>
        <taxon>Gallionellaceae</taxon>
        <taxon>Gallionella</taxon>
    </lineage>
</organism>
<evidence type="ECO:0000256" key="3">
    <source>
        <dbReference type="ARBA" id="ARBA00023163"/>
    </source>
</evidence>
<dbReference type="PROSITE" id="PS50949">
    <property type="entry name" value="HTH_GNTR"/>
    <property type="match status" value="1"/>
</dbReference>
<dbReference type="KEGG" id="gca:Galf_2740"/>
<dbReference type="Pfam" id="PF07702">
    <property type="entry name" value="UTRA"/>
    <property type="match status" value="1"/>
</dbReference>
<dbReference type="Gene3D" id="3.40.1410.10">
    <property type="entry name" value="Chorismate lyase-like"/>
    <property type="match status" value="1"/>
</dbReference>
<dbReference type="InterPro" id="IPR028978">
    <property type="entry name" value="Chorismate_lyase_/UTRA_dom_sf"/>
</dbReference>
<dbReference type="InterPro" id="IPR036390">
    <property type="entry name" value="WH_DNA-bd_sf"/>
</dbReference>
<evidence type="ECO:0000313" key="6">
    <source>
        <dbReference type="Proteomes" id="UP000001235"/>
    </source>
</evidence>